<gene>
    <name evidence="2" type="ORF">ACFFH7_06725</name>
</gene>
<evidence type="ECO:0008006" key="4">
    <source>
        <dbReference type="Google" id="ProtNLM"/>
    </source>
</evidence>
<sequence>MAITAARVEISDASRRRVVAVLLLSALITVSYILLWIFARDVVASETRPGYVEFENSFPLADTWLLACLLGATYTLLTHRPAALFWLVAGGGAAIYLLCIDSLYDIENGIWWLPGGAGLMELGINLTTLVVSVGLLRWAWRRRYALL</sequence>
<keyword evidence="3" id="KW-1185">Reference proteome</keyword>
<feature type="transmembrane region" description="Helical" evidence="1">
    <location>
        <begin position="58"/>
        <end position="77"/>
    </location>
</feature>
<proteinExistence type="predicted"/>
<protein>
    <recommendedName>
        <fullName evidence="4">Integral membrane protein</fullName>
    </recommendedName>
</protein>
<keyword evidence="1" id="KW-0472">Membrane</keyword>
<dbReference type="RefSeq" id="WP_273940005.1">
    <property type="nucleotide sequence ID" value="NZ_CP097263.1"/>
</dbReference>
<evidence type="ECO:0000256" key="1">
    <source>
        <dbReference type="SAM" id="Phobius"/>
    </source>
</evidence>
<organism evidence="2 3">
    <name type="scientific">Kutzneria chonburiensis</name>
    <dbReference type="NCBI Taxonomy" id="1483604"/>
    <lineage>
        <taxon>Bacteria</taxon>
        <taxon>Bacillati</taxon>
        <taxon>Actinomycetota</taxon>
        <taxon>Actinomycetes</taxon>
        <taxon>Pseudonocardiales</taxon>
        <taxon>Pseudonocardiaceae</taxon>
        <taxon>Kutzneria</taxon>
    </lineage>
</organism>
<accession>A0ABV6MLV2</accession>
<keyword evidence="1" id="KW-1133">Transmembrane helix</keyword>
<feature type="transmembrane region" description="Helical" evidence="1">
    <location>
        <begin position="110"/>
        <end position="136"/>
    </location>
</feature>
<keyword evidence="1" id="KW-0812">Transmembrane</keyword>
<evidence type="ECO:0000313" key="3">
    <source>
        <dbReference type="Proteomes" id="UP001589810"/>
    </source>
</evidence>
<dbReference type="Proteomes" id="UP001589810">
    <property type="component" value="Unassembled WGS sequence"/>
</dbReference>
<evidence type="ECO:0000313" key="2">
    <source>
        <dbReference type="EMBL" id="MFC0541169.1"/>
    </source>
</evidence>
<reference evidence="2 3" key="1">
    <citation type="submission" date="2024-09" db="EMBL/GenBank/DDBJ databases">
        <authorList>
            <person name="Sun Q."/>
            <person name="Mori K."/>
        </authorList>
    </citation>
    <scope>NUCLEOTIDE SEQUENCE [LARGE SCALE GENOMIC DNA]</scope>
    <source>
        <strain evidence="2 3">TBRC 1432</strain>
    </source>
</reference>
<dbReference type="EMBL" id="JBHLUD010000001">
    <property type="protein sequence ID" value="MFC0541169.1"/>
    <property type="molecule type" value="Genomic_DNA"/>
</dbReference>
<feature type="transmembrane region" description="Helical" evidence="1">
    <location>
        <begin position="18"/>
        <end position="38"/>
    </location>
</feature>
<name>A0ABV6MLV2_9PSEU</name>
<feature type="transmembrane region" description="Helical" evidence="1">
    <location>
        <begin position="84"/>
        <end position="104"/>
    </location>
</feature>
<comment type="caution">
    <text evidence="2">The sequence shown here is derived from an EMBL/GenBank/DDBJ whole genome shotgun (WGS) entry which is preliminary data.</text>
</comment>